<evidence type="ECO:0000256" key="1">
    <source>
        <dbReference type="SAM" id="MobiDB-lite"/>
    </source>
</evidence>
<dbReference type="EMBL" id="BMAU01021291">
    <property type="protein sequence ID" value="GFY09646.1"/>
    <property type="molecule type" value="Genomic_DNA"/>
</dbReference>
<accession>A0A8X6SCD6</accession>
<reference evidence="2" key="1">
    <citation type="submission" date="2020-08" db="EMBL/GenBank/DDBJ databases">
        <title>Multicomponent nature underlies the extraordinary mechanical properties of spider dragline silk.</title>
        <authorList>
            <person name="Kono N."/>
            <person name="Nakamura H."/>
            <person name="Mori M."/>
            <person name="Yoshida Y."/>
            <person name="Ohtoshi R."/>
            <person name="Malay A.D."/>
            <person name="Moran D.A.P."/>
            <person name="Tomita M."/>
            <person name="Numata K."/>
            <person name="Arakawa K."/>
        </authorList>
    </citation>
    <scope>NUCLEOTIDE SEQUENCE</scope>
</reference>
<feature type="region of interest" description="Disordered" evidence="1">
    <location>
        <begin position="45"/>
        <end position="76"/>
    </location>
</feature>
<evidence type="ECO:0000313" key="3">
    <source>
        <dbReference type="Proteomes" id="UP000887159"/>
    </source>
</evidence>
<name>A0A8X6SCD6_TRICX</name>
<keyword evidence="3" id="KW-1185">Reference proteome</keyword>
<protein>
    <submittedName>
        <fullName evidence="2">Uncharacterized protein</fullName>
    </submittedName>
</protein>
<gene>
    <name evidence="2" type="primary">AVEN_239953_1</name>
    <name evidence="2" type="ORF">TNCV_381411</name>
</gene>
<dbReference type="AlphaFoldDB" id="A0A8X6SCD6"/>
<evidence type="ECO:0000313" key="2">
    <source>
        <dbReference type="EMBL" id="GFY09646.1"/>
    </source>
</evidence>
<sequence length="152" mass="16768">MPRRDRPYIVLSQRSPTTFVVASCDKPDEPLGVYHTSALTPFLNGTETQSPVVPLKKRGRPRKQPLVPRGTAGENAIRSASTPLGETVFGGVGENVTTTFKPCLPLMISGSQGHHLFFREAGTRSSRFCPDRHREKMCTRGVRESLFPSFSP</sequence>
<proteinExistence type="predicted"/>
<dbReference type="Proteomes" id="UP000887159">
    <property type="component" value="Unassembled WGS sequence"/>
</dbReference>
<organism evidence="2 3">
    <name type="scientific">Trichonephila clavipes</name>
    <name type="common">Golden silk orbweaver</name>
    <name type="synonym">Nephila clavipes</name>
    <dbReference type="NCBI Taxonomy" id="2585209"/>
    <lineage>
        <taxon>Eukaryota</taxon>
        <taxon>Metazoa</taxon>
        <taxon>Ecdysozoa</taxon>
        <taxon>Arthropoda</taxon>
        <taxon>Chelicerata</taxon>
        <taxon>Arachnida</taxon>
        <taxon>Araneae</taxon>
        <taxon>Araneomorphae</taxon>
        <taxon>Entelegynae</taxon>
        <taxon>Araneoidea</taxon>
        <taxon>Nephilidae</taxon>
        <taxon>Trichonephila</taxon>
    </lineage>
</organism>
<comment type="caution">
    <text evidence="2">The sequence shown here is derived from an EMBL/GenBank/DDBJ whole genome shotgun (WGS) entry which is preliminary data.</text>
</comment>